<dbReference type="RefSeq" id="XP_066078448.1">
    <property type="nucleotide sequence ID" value="XM_066222351.1"/>
</dbReference>
<reference evidence="4 5" key="1">
    <citation type="submission" date="2024-01" db="EMBL/GenBank/DDBJ databases">
        <title>Comparative genomics of Cryptococcus and Kwoniella reveals pathogenesis evolution and contrasting modes of karyotype evolution via chromosome fusion or intercentromeric recombination.</title>
        <authorList>
            <person name="Coelho M.A."/>
            <person name="David-Palma M."/>
            <person name="Shea T."/>
            <person name="Bowers K."/>
            <person name="McGinley-Smith S."/>
            <person name="Mohammad A.W."/>
            <person name="Gnirke A."/>
            <person name="Yurkov A.M."/>
            <person name="Nowrousian M."/>
            <person name="Sun S."/>
            <person name="Cuomo C.A."/>
            <person name="Heitman J."/>
        </authorList>
    </citation>
    <scope>NUCLEOTIDE SEQUENCE [LARGE SCALE GENOMIC DNA]</scope>
    <source>
        <strain evidence="4 5">CBS 6074</strain>
    </source>
</reference>
<dbReference type="EMBL" id="CP144106">
    <property type="protein sequence ID" value="WWC91686.1"/>
    <property type="molecule type" value="Genomic_DNA"/>
</dbReference>
<keyword evidence="1" id="KW-0175">Coiled coil</keyword>
<name>A0AAX4K286_9TREE</name>
<feature type="region of interest" description="Disordered" evidence="2">
    <location>
        <begin position="300"/>
        <end position="322"/>
    </location>
</feature>
<keyword evidence="3" id="KW-0472">Membrane</keyword>
<dbReference type="Proteomes" id="UP001355207">
    <property type="component" value="Chromosome 9"/>
</dbReference>
<evidence type="ECO:0000256" key="1">
    <source>
        <dbReference type="SAM" id="Coils"/>
    </source>
</evidence>
<evidence type="ECO:0000256" key="2">
    <source>
        <dbReference type="SAM" id="MobiDB-lite"/>
    </source>
</evidence>
<feature type="coiled-coil region" evidence="1">
    <location>
        <begin position="350"/>
        <end position="384"/>
    </location>
</feature>
<sequence length="512" mass="58400">MGVNAVIPAAVNSTLNTQHRRQESFPYSNHSQTSKQAQKGYPQSYANVVKNGEGEGERLTIDKLRAESYGSVNSSEFSLREGESSRKTSPNRPNGKGKDPIQNGNLIYEDDVCDSESEDEEEEFGMEPEIPVTWRYMSRLYLLVPIITFVWLVLLLLLVRYAWPPTRNEREAGQEYPHPLLWKPFAIGIFASCTVQIIRVPIWVVVSWFQFSQRQTTFWSTTLHAVIHELLRLSTLPLIFVSPTSGFHSSYYLGLGWGLAEVTWGIIQGWEQIELYKEVMKPSSSPKLIVEEDIEAQRNFTISNDHSNNRRNKSEGTLSSVLERNDEDDSQVIYEDDDVNNDQNQEQLILQQQREEDIQDEEDEEELERKVEILERMRARRDLEEVLGLPFPNIPFPLHLLWRLDTLLLNLGLTLTLSSFYFNSAPIYRHNPSWIIGSNSISMQKGGTVIMPDKEPHKWLWQVWVLVAIIHICVSLVWKVVGRVGIGAVTWGGLIVALGSVFAGLGCWGGLV</sequence>
<feature type="transmembrane region" description="Helical" evidence="3">
    <location>
        <begin position="400"/>
        <end position="422"/>
    </location>
</feature>
<feature type="region of interest" description="Disordered" evidence="2">
    <location>
        <begin position="75"/>
        <end position="105"/>
    </location>
</feature>
<evidence type="ECO:0000256" key="3">
    <source>
        <dbReference type="SAM" id="Phobius"/>
    </source>
</evidence>
<feature type="transmembrane region" description="Helical" evidence="3">
    <location>
        <begin position="185"/>
        <end position="209"/>
    </location>
</feature>
<accession>A0AAX4K286</accession>
<proteinExistence type="predicted"/>
<gene>
    <name evidence="4" type="ORF">L201_006632</name>
</gene>
<evidence type="ECO:0000313" key="5">
    <source>
        <dbReference type="Proteomes" id="UP001355207"/>
    </source>
</evidence>
<protein>
    <submittedName>
        <fullName evidence="4">Uncharacterized protein</fullName>
    </submittedName>
</protein>
<keyword evidence="3" id="KW-1133">Transmembrane helix</keyword>
<evidence type="ECO:0000313" key="4">
    <source>
        <dbReference type="EMBL" id="WWC91686.1"/>
    </source>
</evidence>
<keyword evidence="5" id="KW-1185">Reference proteome</keyword>
<organism evidence="4 5">
    <name type="scientific">Kwoniella dendrophila CBS 6074</name>
    <dbReference type="NCBI Taxonomy" id="1295534"/>
    <lineage>
        <taxon>Eukaryota</taxon>
        <taxon>Fungi</taxon>
        <taxon>Dikarya</taxon>
        <taxon>Basidiomycota</taxon>
        <taxon>Agaricomycotina</taxon>
        <taxon>Tremellomycetes</taxon>
        <taxon>Tremellales</taxon>
        <taxon>Cryptococcaceae</taxon>
        <taxon>Kwoniella</taxon>
    </lineage>
</organism>
<feature type="region of interest" description="Disordered" evidence="2">
    <location>
        <begin position="14"/>
        <end position="41"/>
    </location>
</feature>
<feature type="compositionally biased region" description="Polar residues" evidence="2">
    <location>
        <begin position="25"/>
        <end position="37"/>
    </location>
</feature>
<feature type="transmembrane region" description="Helical" evidence="3">
    <location>
        <begin position="140"/>
        <end position="163"/>
    </location>
</feature>
<dbReference type="GeneID" id="91097301"/>
<feature type="transmembrane region" description="Helical" evidence="3">
    <location>
        <begin position="459"/>
        <end position="481"/>
    </location>
</feature>
<dbReference type="AlphaFoldDB" id="A0AAX4K286"/>
<keyword evidence="3" id="KW-0812">Transmembrane</keyword>
<feature type="transmembrane region" description="Helical" evidence="3">
    <location>
        <begin position="488"/>
        <end position="511"/>
    </location>
</feature>